<dbReference type="GO" id="GO:0006935">
    <property type="term" value="P:chemotaxis"/>
    <property type="evidence" value="ECO:0007669"/>
    <property type="project" value="InterPro"/>
</dbReference>
<dbReference type="PANTHER" id="PTHR43531">
    <property type="entry name" value="PROTEIN ICFG"/>
    <property type="match status" value="1"/>
</dbReference>
<dbReference type="CDD" id="cd06225">
    <property type="entry name" value="HAMP"/>
    <property type="match status" value="1"/>
</dbReference>
<reference evidence="9 10" key="1">
    <citation type="submission" date="2018-11" db="EMBL/GenBank/DDBJ databases">
        <title>Genomic Encyclopedia of Type Strains, Phase IV (KMG-IV): sequencing the most valuable type-strain genomes for metagenomic binning, comparative biology and taxonomic classification.</title>
        <authorList>
            <person name="Goeker M."/>
        </authorList>
    </citation>
    <scope>NUCLEOTIDE SEQUENCE [LARGE SCALE GENOMIC DNA]</scope>
    <source>
        <strain evidence="9 10">DSM 15985</strain>
    </source>
</reference>
<sequence>MRSLRISHKLWLAVGCIVLAQLTVVGVAGVRSARAQAESDALSREMTQRVQTATRWAGLTETNAARTLALVLSTDAVVVQAFKGDIAATSARISELQKGLEAMALTPADREQMGRIATARKAMIDLRNQARQLKDAGSHDEAVRLAQQSYVPAVATYLGTLQEFVRMQEQTAQARQAEMAATRMLTVKLAAAAAAMMLAAIVLGAYFLIRSIQRPLAEANALAARVADGDLREQAVDVQRGDEFGELLRSLAGMRDSLARMVQEVRHTTDSIAVASAQIATGNQDLSARTESTSSNLQQTAAAMEEFTSTVQHSAATAGQASQLAGGASDVARRGGSVVGEVVSTMDDIQHSSRKIADIIGVIDGIAFQTNILALNAAVEAARAGEQGRGFAVVAGEVRNLAQRSASAAKEIKDLISDSVGRVESGSRLVHSAGSTMQEVVQSVQRVADMMGEITAAATEQSAGISQVNQAVGQLDQMTQQNAALVEESAAAAQSLREQADHLTRVVAAFRIDGAVAAVPPAARPVPAAPQARSMPVAPVGKAPAAPRAAAVPARAPARAPAQRVAAPLRAAAAPAAAARPAALAQGGEDDWESF</sequence>
<comment type="subcellular location">
    <subcellularLocation>
        <location evidence="1">Membrane</location>
    </subcellularLocation>
</comment>
<evidence type="ECO:0000256" key="5">
    <source>
        <dbReference type="SAM" id="MobiDB-lite"/>
    </source>
</evidence>
<comment type="similarity">
    <text evidence="3">Belongs to the methyl-accepting chemotaxis (MCP) protein family.</text>
</comment>
<dbReference type="PRINTS" id="PR00260">
    <property type="entry name" value="CHEMTRNSDUCR"/>
</dbReference>
<dbReference type="InterPro" id="IPR024478">
    <property type="entry name" value="HlyB_4HB_MCP"/>
</dbReference>
<dbReference type="GO" id="GO:0004888">
    <property type="term" value="F:transmembrane signaling receptor activity"/>
    <property type="evidence" value="ECO:0007669"/>
    <property type="project" value="InterPro"/>
</dbReference>
<gene>
    <name evidence="9" type="ORF">EDC60_0664</name>
</gene>
<keyword evidence="4" id="KW-0807">Transducer</keyword>
<keyword evidence="6" id="KW-1133">Transmembrane helix</keyword>
<evidence type="ECO:0000256" key="4">
    <source>
        <dbReference type="PROSITE-ProRule" id="PRU00284"/>
    </source>
</evidence>
<protein>
    <submittedName>
        <fullName evidence="9">Methyl-accepting chemotaxis protein</fullName>
    </submittedName>
</protein>
<feature type="domain" description="HAMP" evidence="8">
    <location>
        <begin position="210"/>
        <end position="263"/>
    </location>
</feature>
<evidence type="ECO:0000256" key="2">
    <source>
        <dbReference type="ARBA" id="ARBA00022481"/>
    </source>
</evidence>
<accession>A0AAX1WZF3</accession>
<dbReference type="SUPFAM" id="SSF58104">
    <property type="entry name" value="Methyl-accepting chemotaxis protein (MCP) signaling domain"/>
    <property type="match status" value="1"/>
</dbReference>
<dbReference type="Proteomes" id="UP000271868">
    <property type="component" value="Unassembled WGS sequence"/>
</dbReference>
<keyword evidence="10" id="KW-1185">Reference proteome</keyword>
<evidence type="ECO:0000259" key="7">
    <source>
        <dbReference type="PROSITE" id="PS50111"/>
    </source>
</evidence>
<dbReference type="PROSITE" id="PS50111">
    <property type="entry name" value="CHEMOTAXIS_TRANSDUC_2"/>
    <property type="match status" value="1"/>
</dbReference>
<dbReference type="Pfam" id="PF00015">
    <property type="entry name" value="MCPsignal"/>
    <property type="match status" value="1"/>
</dbReference>
<evidence type="ECO:0000256" key="3">
    <source>
        <dbReference type="ARBA" id="ARBA00029447"/>
    </source>
</evidence>
<dbReference type="GO" id="GO:0005886">
    <property type="term" value="C:plasma membrane"/>
    <property type="evidence" value="ECO:0007669"/>
    <property type="project" value="TreeGrafter"/>
</dbReference>
<evidence type="ECO:0000313" key="9">
    <source>
        <dbReference type="EMBL" id="ROR50903.1"/>
    </source>
</evidence>
<organism evidence="9 10">
    <name type="scientific">Diaphorobacter nitroreducens</name>
    <dbReference type="NCBI Taxonomy" id="164759"/>
    <lineage>
        <taxon>Bacteria</taxon>
        <taxon>Pseudomonadati</taxon>
        <taxon>Pseudomonadota</taxon>
        <taxon>Betaproteobacteria</taxon>
        <taxon>Burkholderiales</taxon>
        <taxon>Comamonadaceae</taxon>
        <taxon>Diaphorobacter</taxon>
    </lineage>
</organism>
<feature type="domain" description="Methyl-accepting transducer" evidence="7">
    <location>
        <begin position="268"/>
        <end position="497"/>
    </location>
</feature>
<dbReference type="InterPro" id="IPR047347">
    <property type="entry name" value="YvaQ-like_sensor"/>
</dbReference>
<dbReference type="CDD" id="cd19411">
    <property type="entry name" value="MCP2201-like_sensor"/>
    <property type="match status" value="1"/>
</dbReference>
<comment type="caution">
    <text evidence="9">The sequence shown here is derived from an EMBL/GenBank/DDBJ whole genome shotgun (WGS) entry which is preliminary data.</text>
</comment>
<keyword evidence="6" id="KW-0472">Membrane</keyword>
<dbReference type="FunFam" id="1.10.287.950:FF:000001">
    <property type="entry name" value="Methyl-accepting chemotaxis sensory transducer"/>
    <property type="match status" value="1"/>
</dbReference>
<proteinExistence type="inferred from homology"/>
<dbReference type="InterPro" id="IPR004089">
    <property type="entry name" value="MCPsignal_dom"/>
</dbReference>
<dbReference type="GO" id="GO:0007165">
    <property type="term" value="P:signal transduction"/>
    <property type="evidence" value="ECO:0007669"/>
    <property type="project" value="UniProtKB-KW"/>
</dbReference>
<dbReference type="CDD" id="cd11386">
    <property type="entry name" value="MCP_signal"/>
    <property type="match status" value="1"/>
</dbReference>
<dbReference type="Gene3D" id="1.10.287.950">
    <property type="entry name" value="Methyl-accepting chemotaxis protein"/>
    <property type="match status" value="1"/>
</dbReference>
<evidence type="ECO:0000313" key="10">
    <source>
        <dbReference type="Proteomes" id="UP000271868"/>
    </source>
</evidence>
<dbReference type="InterPro" id="IPR003660">
    <property type="entry name" value="HAMP_dom"/>
</dbReference>
<dbReference type="PANTHER" id="PTHR43531:SF14">
    <property type="entry name" value="METHYL-ACCEPTING CHEMOTAXIS PROTEIN I-RELATED"/>
    <property type="match status" value="1"/>
</dbReference>
<feature type="transmembrane region" description="Helical" evidence="6">
    <location>
        <begin position="189"/>
        <end position="209"/>
    </location>
</feature>
<dbReference type="AlphaFoldDB" id="A0AAX1WZF3"/>
<dbReference type="Pfam" id="PF00672">
    <property type="entry name" value="HAMP"/>
    <property type="match status" value="1"/>
</dbReference>
<dbReference type="PROSITE" id="PS50885">
    <property type="entry name" value="HAMP"/>
    <property type="match status" value="1"/>
</dbReference>
<dbReference type="EMBL" id="RJVL01000001">
    <property type="protein sequence ID" value="ROR50903.1"/>
    <property type="molecule type" value="Genomic_DNA"/>
</dbReference>
<dbReference type="InterPro" id="IPR051310">
    <property type="entry name" value="MCP_chemotaxis"/>
</dbReference>
<evidence type="ECO:0000259" key="8">
    <source>
        <dbReference type="PROSITE" id="PS50885"/>
    </source>
</evidence>
<dbReference type="SMART" id="SM00283">
    <property type="entry name" value="MA"/>
    <property type="match status" value="1"/>
</dbReference>
<keyword evidence="6" id="KW-0812">Transmembrane</keyword>
<name>A0AAX1WZF3_9BURK</name>
<dbReference type="Pfam" id="PF12729">
    <property type="entry name" value="4HB_MCP_1"/>
    <property type="match status" value="1"/>
</dbReference>
<keyword evidence="2" id="KW-0488">Methylation</keyword>
<dbReference type="InterPro" id="IPR004090">
    <property type="entry name" value="Chemotax_Me-accpt_rcpt"/>
</dbReference>
<dbReference type="RefSeq" id="WP_123675130.1">
    <property type="nucleotide sequence ID" value="NZ_RJVL01000001.1"/>
</dbReference>
<feature type="region of interest" description="Disordered" evidence="5">
    <location>
        <begin position="552"/>
        <end position="571"/>
    </location>
</feature>
<evidence type="ECO:0000256" key="6">
    <source>
        <dbReference type="SAM" id="Phobius"/>
    </source>
</evidence>
<evidence type="ECO:0000256" key="1">
    <source>
        <dbReference type="ARBA" id="ARBA00004370"/>
    </source>
</evidence>
<dbReference type="SMART" id="SM00304">
    <property type="entry name" value="HAMP"/>
    <property type="match status" value="1"/>
</dbReference>